<evidence type="ECO:0000313" key="3">
    <source>
        <dbReference type="Proteomes" id="UP000622166"/>
    </source>
</evidence>
<feature type="chain" id="PRO_5038691300" evidence="1">
    <location>
        <begin position="27"/>
        <end position="143"/>
    </location>
</feature>
<evidence type="ECO:0000256" key="1">
    <source>
        <dbReference type="SAM" id="SignalP"/>
    </source>
</evidence>
<keyword evidence="3" id="KW-1185">Reference proteome</keyword>
<protein>
    <submittedName>
        <fullName evidence="2">Uncharacterized protein</fullName>
    </submittedName>
</protein>
<organism evidence="2 3">
    <name type="scientific">Streptomyces poonensis</name>
    <dbReference type="NCBI Taxonomy" id="68255"/>
    <lineage>
        <taxon>Bacteria</taxon>
        <taxon>Bacillati</taxon>
        <taxon>Actinomycetota</taxon>
        <taxon>Actinomycetes</taxon>
        <taxon>Kitasatosporales</taxon>
        <taxon>Streptomycetaceae</taxon>
        <taxon>Streptomyces</taxon>
    </lineage>
</organism>
<accession>A0A918QC89</accession>
<dbReference type="Proteomes" id="UP000622166">
    <property type="component" value="Unassembled WGS sequence"/>
</dbReference>
<reference evidence="2" key="1">
    <citation type="journal article" date="2014" name="Int. J. Syst. Evol. Microbiol.">
        <title>Complete genome sequence of Corynebacterium casei LMG S-19264T (=DSM 44701T), isolated from a smear-ripened cheese.</title>
        <authorList>
            <consortium name="US DOE Joint Genome Institute (JGI-PGF)"/>
            <person name="Walter F."/>
            <person name="Albersmeier A."/>
            <person name="Kalinowski J."/>
            <person name="Ruckert C."/>
        </authorList>
    </citation>
    <scope>NUCLEOTIDE SEQUENCE</scope>
    <source>
        <strain evidence="2">JCM 4815</strain>
    </source>
</reference>
<feature type="signal peptide" evidence="1">
    <location>
        <begin position="1"/>
        <end position="26"/>
    </location>
</feature>
<comment type="caution">
    <text evidence="2">The sequence shown here is derived from an EMBL/GenBank/DDBJ whole genome shotgun (WGS) entry which is preliminary data.</text>
</comment>
<sequence length="143" mass="15061">MKKTLTVVGCAAAAVMLLAGTGAAHQGDDRKESPDHQKQTILWMSTTSISLLPTPYVSLKAKLTEADTGEPVVGRRIDFYGGGYALCQADTDRHGWARCNGAENYGLQTLKEIAAGYEAVFTGDGVHAPTAQHAPATIGTNLT</sequence>
<name>A0A918QC89_9ACTN</name>
<dbReference type="EMBL" id="BMVW01000023">
    <property type="protein sequence ID" value="GGZ39812.1"/>
    <property type="molecule type" value="Genomic_DNA"/>
</dbReference>
<evidence type="ECO:0000313" key="2">
    <source>
        <dbReference type="EMBL" id="GGZ39812.1"/>
    </source>
</evidence>
<keyword evidence="1" id="KW-0732">Signal</keyword>
<dbReference type="AlphaFoldDB" id="A0A918QC89"/>
<proteinExistence type="predicted"/>
<gene>
    <name evidence="2" type="ORF">GCM10010365_70820</name>
</gene>
<reference evidence="2" key="2">
    <citation type="submission" date="2020-09" db="EMBL/GenBank/DDBJ databases">
        <authorList>
            <person name="Sun Q."/>
            <person name="Ohkuma M."/>
        </authorList>
    </citation>
    <scope>NUCLEOTIDE SEQUENCE</scope>
    <source>
        <strain evidence="2">JCM 4815</strain>
    </source>
</reference>